<dbReference type="Proteomes" id="UP000030682">
    <property type="component" value="Unassembled WGS sequence"/>
</dbReference>
<reference evidence="1" key="1">
    <citation type="submission" date="2014-01" db="EMBL/GenBank/DDBJ databases">
        <title>Draft genome sequence of highly nematicidal Bacillus thuringiensis DB27.</title>
        <authorList>
            <person name="Iatsenko I."/>
            <person name="Pickard D."/>
            <person name="Corton C."/>
            <person name="Dougan G."/>
            <person name="Sommer R.J."/>
        </authorList>
    </citation>
    <scope>NUCLEOTIDE SEQUENCE [LARGE SCALE GENOMIC DNA]</scope>
    <source>
        <strain evidence="1">DB27</strain>
    </source>
</reference>
<organism evidence="1">
    <name type="scientific">Bacillus thuringiensis DB27</name>
    <dbReference type="NCBI Taxonomy" id="1431339"/>
    <lineage>
        <taxon>Bacteria</taxon>
        <taxon>Bacillati</taxon>
        <taxon>Bacillota</taxon>
        <taxon>Bacilli</taxon>
        <taxon>Bacillales</taxon>
        <taxon>Bacillaceae</taxon>
        <taxon>Bacillus</taxon>
        <taxon>Bacillus cereus group</taxon>
    </lineage>
</organism>
<evidence type="ECO:0000313" key="1">
    <source>
        <dbReference type="EMBL" id="CDN39540.1"/>
    </source>
</evidence>
<proteinExistence type="predicted"/>
<name>W8ZAR2_BACTU</name>
<gene>
    <name evidence="1" type="ORF">BTDB27_p000203</name>
</gene>
<dbReference type="EMBL" id="HG810024">
    <property type="protein sequence ID" value="CDN39540.1"/>
    <property type="molecule type" value="Genomic_DNA"/>
</dbReference>
<reference evidence="1" key="2">
    <citation type="submission" date="2014-01" db="EMBL/GenBank/DDBJ databases">
        <authorList>
            <person name="Aslett M."/>
        </authorList>
    </citation>
    <scope>NUCLEOTIDE SEQUENCE [LARGE SCALE GENOMIC DNA]</scope>
    <source>
        <strain evidence="1">DB27</strain>
    </source>
</reference>
<dbReference type="AlphaFoldDB" id="W8ZAR2"/>
<protein>
    <submittedName>
        <fullName evidence="1">Uncharacterized protein</fullName>
    </submittedName>
</protein>
<accession>W8ZAR2</accession>
<dbReference type="HOGENOM" id="CLU_3004783_0_0_9"/>
<sequence>MCEYKGLYDARLLSFSSPGYTERHSRAIKDSHFPFQPPTVKREKISPLGFIGYANF</sequence>